<organism evidence="1 2">
    <name type="scientific">Trametes sanguinea</name>
    <dbReference type="NCBI Taxonomy" id="158606"/>
    <lineage>
        <taxon>Eukaryota</taxon>
        <taxon>Fungi</taxon>
        <taxon>Dikarya</taxon>
        <taxon>Basidiomycota</taxon>
        <taxon>Agaricomycotina</taxon>
        <taxon>Agaricomycetes</taxon>
        <taxon>Polyporales</taxon>
        <taxon>Polyporaceae</taxon>
        <taxon>Trametes</taxon>
    </lineage>
</organism>
<gene>
    <name evidence="1" type="ORF">NUW54_g5109</name>
</gene>
<evidence type="ECO:0000313" key="1">
    <source>
        <dbReference type="EMBL" id="KAJ3003826.1"/>
    </source>
</evidence>
<sequence>MSPLSREKMSSSPSPFDVASSAYSTSQSLVCTASRAWTCLPIALLQLLHHLLDVILEGKLAPRLIERDAPKKGKSGAGFRRCVHTSDRSQFGIRAYIFPLELDATTVHTLRMLPIMRTNLLNVFPRTPGLPSLTNTFGAILIGSYIGFIIYGLNLYQTYHYYKAFPNDRLYLKLLVSAKPVGVVLSMETWHTVLCMHTCYHYLVTNFFNPPALLDGCVPINLVCISAVSRQSWGNPVGSQSDQTLFSPQGLSIISCQTFFVRRVYLLVGWRWRLLIAVVIIFLLAELGLAIAATIETFLKPTFAQFEHVTWIISVAFGFSAVADIILTTVLICALRKCRSGIKSTDSLLDTLIIYAISTGLLTGVFDLLTFIFALVLPNNLIFMGIDIVATKREYTLRHGYSQLTLIKPTYSSSPWQCILRRS</sequence>
<accession>A0ACC1PZ28</accession>
<protein>
    <submittedName>
        <fullName evidence="1">Uncharacterized protein</fullName>
    </submittedName>
</protein>
<proteinExistence type="predicted"/>
<evidence type="ECO:0000313" key="2">
    <source>
        <dbReference type="Proteomes" id="UP001144978"/>
    </source>
</evidence>
<name>A0ACC1PZ28_9APHY</name>
<keyword evidence="2" id="KW-1185">Reference proteome</keyword>
<comment type="caution">
    <text evidence="1">The sequence shown here is derived from an EMBL/GenBank/DDBJ whole genome shotgun (WGS) entry which is preliminary data.</text>
</comment>
<reference evidence="1" key="1">
    <citation type="submission" date="2022-08" db="EMBL/GenBank/DDBJ databases">
        <title>Genome Sequence of Pycnoporus sanguineus.</title>
        <authorList>
            <person name="Buettner E."/>
        </authorList>
    </citation>
    <scope>NUCLEOTIDE SEQUENCE</scope>
    <source>
        <strain evidence="1">CG-C14</strain>
    </source>
</reference>
<dbReference type="EMBL" id="JANSHE010001225">
    <property type="protein sequence ID" value="KAJ3003826.1"/>
    <property type="molecule type" value="Genomic_DNA"/>
</dbReference>
<dbReference type="Proteomes" id="UP001144978">
    <property type="component" value="Unassembled WGS sequence"/>
</dbReference>